<reference evidence="1 2" key="1">
    <citation type="submission" date="2020-02" db="EMBL/GenBank/DDBJ databases">
        <title>Draft genome sequence of Haematococcus lacustris strain NIES-144.</title>
        <authorList>
            <person name="Morimoto D."/>
            <person name="Nakagawa S."/>
            <person name="Yoshida T."/>
            <person name="Sawayama S."/>
        </authorList>
    </citation>
    <scope>NUCLEOTIDE SEQUENCE [LARGE SCALE GENOMIC DNA]</scope>
    <source>
        <strain evidence="1 2">NIES-144</strain>
    </source>
</reference>
<accession>A0A6A0AGK2</accession>
<name>A0A6A0AGK2_HAELA</name>
<dbReference type="EMBL" id="BLLF01005887">
    <property type="protein sequence ID" value="GFH31732.1"/>
    <property type="molecule type" value="Genomic_DNA"/>
</dbReference>
<evidence type="ECO:0000313" key="2">
    <source>
        <dbReference type="Proteomes" id="UP000485058"/>
    </source>
</evidence>
<organism evidence="1 2">
    <name type="scientific">Haematococcus lacustris</name>
    <name type="common">Green alga</name>
    <name type="synonym">Haematococcus pluvialis</name>
    <dbReference type="NCBI Taxonomy" id="44745"/>
    <lineage>
        <taxon>Eukaryota</taxon>
        <taxon>Viridiplantae</taxon>
        <taxon>Chlorophyta</taxon>
        <taxon>core chlorophytes</taxon>
        <taxon>Chlorophyceae</taxon>
        <taxon>CS clade</taxon>
        <taxon>Chlamydomonadales</taxon>
        <taxon>Haematococcaceae</taxon>
        <taxon>Haematococcus</taxon>
    </lineage>
</organism>
<comment type="caution">
    <text evidence="1">The sequence shown here is derived from an EMBL/GenBank/DDBJ whole genome shotgun (WGS) entry which is preliminary data.</text>
</comment>
<protein>
    <submittedName>
        <fullName evidence="1">Uncharacterized protein</fullName>
    </submittedName>
</protein>
<dbReference type="Proteomes" id="UP000485058">
    <property type="component" value="Unassembled WGS sequence"/>
</dbReference>
<dbReference type="AlphaFoldDB" id="A0A6A0AGK2"/>
<evidence type="ECO:0000313" key="1">
    <source>
        <dbReference type="EMBL" id="GFH31732.1"/>
    </source>
</evidence>
<proteinExistence type="predicted"/>
<keyword evidence="2" id="KW-1185">Reference proteome</keyword>
<sequence>MPVFEDPNNQALLAKPQELGSINLWGGNNTIGAHSMQLAGGVWAWHRCQELGAAGNRPGQGACG</sequence>
<gene>
    <name evidence="1" type="ORF">HaLaN_30832</name>
</gene>